<name>A0A0K2TU73_LEPSM</name>
<organism evidence="3">
    <name type="scientific">Lepeophtheirus salmonis</name>
    <name type="common">Salmon louse</name>
    <name type="synonym">Caligus salmonis</name>
    <dbReference type="NCBI Taxonomy" id="72036"/>
    <lineage>
        <taxon>Eukaryota</taxon>
        <taxon>Metazoa</taxon>
        <taxon>Ecdysozoa</taxon>
        <taxon>Arthropoda</taxon>
        <taxon>Crustacea</taxon>
        <taxon>Multicrustacea</taxon>
        <taxon>Hexanauplia</taxon>
        <taxon>Copepoda</taxon>
        <taxon>Siphonostomatoida</taxon>
        <taxon>Caligidae</taxon>
        <taxon>Lepeophtheirus</taxon>
    </lineage>
</organism>
<protein>
    <submittedName>
        <fullName evidence="3">Uncharacterized protein</fullName>
    </submittedName>
</protein>
<sequence>MRQRLLPFALLLLSVIINVQSVMEEHTKTHSLVKRTTGAFDIGKTMMTILNNLRTVIFFRLIGINTLIVAINTVGLLSLG</sequence>
<keyword evidence="1" id="KW-0812">Transmembrane</keyword>
<evidence type="ECO:0000313" key="3">
    <source>
        <dbReference type="EMBL" id="CDW28951.1"/>
    </source>
</evidence>
<feature type="signal peptide" evidence="2">
    <location>
        <begin position="1"/>
        <end position="21"/>
    </location>
</feature>
<keyword evidence="1" id="KW-1133">Transmembrane helix</keyword>
<dbReference type="AlphaFoldDB" id="A0A0K2TU73"/>
<keyword evidence="1" id="KW-0472">Membrane</keyword>
<dbReference type="OrthoDB" id="10612800at2759"/>
<keyword evidence="2" id="KW-0732">Signal</keyword>
<reference evidence="3" key="1">
    <citation type="submission" date="2014-05" db="EMBL/GenBank/DDBJ databases">
        <authorList>
            <person name="Chronopoulou M."/>
        </authorList>
    </citation>
    <scope>NUCLEOTIDE SEQUENCE</scope>
    <source>
        <tissue evidence="3">Whole organism</tissue>
    </source>
</reference>
<dbReference type="EMBL" id="HACA01011590">
    <property type="protein sequence ID" value="CDW28951.1"/>
    <property type="molecule type" value="Transcribed_RNA"/>
</dbReference>
<proteinExistence type="predicted"/>
<feature type="transmembrane region" description="Helical" evidence="1">
    <location>
        <begin position="57"/>
        <end position="79"/>
    </location>
</feature>
<feature type="chain" id="PRO_5005488110" evidence="2">
    <location>
        <begin position="22"/>
        <end position="80"/>
    </location>
</feature>
<feature type="non-terminal residue" evidence="3">
    <location>
        <position position="80"/>
    </location>
</feature>
<accession>A0A0K2TU73</accession>
<evidence type="ECO:0000256" key="2">
    <source>
        <dbReference type="SAM" id="SignalP"/>
    </source>
</evidence>
<evidence type="ECO:0000256" key="1">
    <source>
        <dbReference type="SAM" id="Phobius"/>
    </source>
</evidence>